<dbReference type="AlphaFoldDB" id="A0AA39V1N2"/>
<feature type="region of interest" description="Disordered" evidence="1">
    <location>
        <begin position="539"/>
        <end position="585"/>
    </location>
</feature>
<evidence type="ECO:0000259" key="2">
    <source>
        <dbReference type="Pfam" id="PF06985"/>
    </source>
</evidence>
<keyword evidence="4" id="KW-1185">Reference proteome</keyword>
<gene>
    <name evidence="3" type="ORF">JMJ35_010062</name>
</gene>
<organism evidence="3 4">
    <name type="scientific">Cladonia borealis</name>
    <dbReference type="NCBI Taxonomy" id="184061"/>
    <lineage>
        <taxon>Eukaryota</taxon>
        <taxon>Fungi</taxon>
        <taxon>Dikarya</taxon>
        <taxon>Ascomycota</taxon>
        <taxon>Pezizomycotina</taxon>
        <taxon>Lecanoromycetes</taxon>
        <taxon>OSLEUM clade</taxon>
        <taxon>Lecanoromycetidae</taxon>
        <taxon>Lecanorales</taxon>
        <taxon>Lecanorineae</taxon>
        <taxon>Cladoniaceae</taxon>
        <taxon>Cladonia</taxon>
    </lineage>
</organism>
<dbReference type="PANTHER" id="PTHR24148:SF73">
    <property type="entry name" value="HET DOMAIN PROTEIN (AFU_ORTHOLOGUE AFUA_8G01020)"/>
    <property type="match status" value="1"/>
</dbReference>
<evidence type="ECO:0000256" key="1">
    <source>
        <dbReference type="SAM" id="MobiDB-lite"/>
    </source>
</evidence>
<dbReference type="InterPro" id="IPR052895">
    <property type="entry name" value="HetReg/Transcr_Mod"/>
</dbReference>
<dbReference type="InterPro" id="IPR010730">
    <property type="entry name" value="HET"/>
</dbReference>
<feature type="domain" description="Heterokaryon incompatibility" evidence="2">
    <location>
        <begin position="42"/>
        <end position="192"/>
    </location>
</feature>
<dbReference type="Proteomes" id="UP001166286">
    <property type="component" value="Unassembled WGS sequence"/>
</dbReference>
<sequence>MSYQYNNIIPTEHEIRVVEILPELPNGFISCQLRHTALKSDYTCLSYTWGSSQKPHQILINGRAFFVGTNLHHFLHVANRTRSRIAIWIDAICINQDDLRERNHQVEMMGQIYRGAKQVLVWLGSGSGKCEDLLHLIGQEDALISGCLPCSKARLKIDGLQSHDTDRTEHFFKALNDICSLAYWVRTWTIQEFLVAQDIKLMYGSAEADIRLFESFLTEWTKSGYGHPSQHMKAIESSVRVKVYCEERLRFQQSRHARVSLSSLLYSFYDSQCADQQDRIYAMLSLAKRGEAFQIDYREPSIELLFRTLCFCKPKTLQELARLSRLLMSILILGPAEQRLVQDFITQAQRSNMSVFHLPTLALEVCCLCRDEVTQEVHTTTLMLGCPEDYDHNPDVQHLFDFVTQGHSSGRQSTYYLVFIEWLSMSLALICTPQESNDEQCSVVGIAVQYPGQLIDCVYILMHSEELTGIAIRRQNLDDVNGIALGYDQMLCALYYMQYQRDVLNEEHEMSDIYFGESQEVVFKSLCNNADDDDLELDYSEDSELQESESEVGEGESSHQYQKGLLHLTTMTSEQLETLPTPQQK</sequence>
<evidence type="ECO:0000313" key="4">
    <source>
        <dbReference type="Proteomes" id="UP001166286"/>
    </source>
</evidence>
<dbReference type="EMBL" id="JAFEKC020000023">
    <property type="protein sequence ID" value="KAK0507539.1"/>
    <property type="molecule type" value="Genomic_DNA"/>
</dbReference>
<reference evidence="3" key="1">
    <citation type="submission" date="2023-03" db="EMBL/GenBank/DDBJ databases">
        <title>Complete genome of Cladonia borealis.</title>
        <authorList>
            <person name="Park H."/>
        </authorList>
    </citation>
    <scope>NUCLEOTIDE SEQUENCE</scope>
    <source>
        <strain evidence="3">ANT050790</strain>
    </source>
</reference>
<feature type="compositionally biased region" description="Polar residues" evidence="1">
    <location>
        <begin position="569"/>
        <end position="585"/>
    </location>
</feature>
<dbReference type="PANTHER" id="PTHR24148">
    <property type="entry name" value="ANKYRIN REPEAT DOMAIN-CONTAINING PROTEIN 39 HOMOLOG-RELATED"/>
    <property type="match status" value="1"/>
</dbReference>
<dbReference type="Pfam" id="PF06985">
    <property type="entry name" value="HET"/>
    <property type="match status" value="1"/>
</dbReference>
<name>A0AA39V1N2_9LECA</name>
<evidence type="ECO:0000313" key="3">
    <source>
        <dbReference type="EMBL" id="KAK0507539.1"/>
    </source>
</evidence>
<comment type="caution">
    <text evidence="3">The sequence shown here is derived from an EMBL/GenBank/DDBJ whole genome shotgun (WGS) entry which is preliminary data.</text>
</comment>
<protein>
    <recommendedName>
        <fullName evidence="2">Heterokaryon incompatibility domain-containing protein</fullName>
    </recommendedName>
</protein>
<feature type="compositionally biased region" description="Acidic residues" evidence="1">
    <location>
        <begin position="539"/>
        <end position="554"/>
    </location>
</feature>
<accession>A0AA39V1N2</accession>
<proteinExistence type="predicted"/>